<dbReference type="GO" id="GO:0003964">
    <property type="term" value="F:RNA-directed DNA polymerase activity"/>
    <property type="evidence" value="ECO:0007669"/>
    <property type="project" value="UniProtKB-KW"/>
</dbReference>
<feature type="non-terminal residue" evidence="3">
    <location>
        <position position="1"/>
    </location>
</feature>
<keyword evidence="3" id="KW-0808">Transferase</keyword>
<dbReference type="Pfam" id="PF08284">
    <property type="entry name" value="RVP_2"/>
    <property type="match status" value="1"/>
</dbReference>
<evidence type="ECO:0000259" key="2">
    <source>
        <dbReference type="PROSITE" id="PS50158"/>
    </source>
</evidence>
<name>A0A699V3M2_TANCI</name>
<keyword evidence="1" id="KW-0479">Metal-binding</keyword>
<accession>A0A699V3M2</accession>
<organism evidence="3">
    <name type="scientific">Tanacetum cinerariifolium</name>
    <name type="common">Dalmatian daisy</name>
    <name type="synonym">Chrysanthemum cinerariifolium</name>
    <dbReference type="NCBI Taxonomy" id="118510"/>
    <lineage>
        <taxon>Eukaryota</taxon>
        <taxon>Viridiplantae</taxon>
        <taxon>Streptophyta</taxon>
        <taxon>Embryophyta</taxon>
        <taxon>Tracheophyta</taxon>
        <taxon>Spermatophyta</taxon>
        <taxon>Magnoliopsida</taxon>
        <taxon>eudicotyledons</taxon>
        <taxon>Gunneridae</taxon>
        <taxon>Pentapetalae</taxon>
        <taxon>asterids</taxon>
        <taxon>campanulids</taxon>
        <taxon>Asterales</taxon>
        <taxon>Asteraceae</taxon>
        <taxon>Asteroideae</taxon>
        <taxon>Anthemideae</taxon>
        <taxon>Anthemidinae</taxon>
        <taxon>Tanacetum</taxon>
    </lineage>
</organism>
<proteinExistence type="predicted"/>
<feature type="non-terminal residue" evidence="3">
    <location>
        <position position="130"/>
    </location>
</feature>
<protein>
    <submittedName>
        <fullName evidence="3">Reverse transcriptase domain-containing protein</fullName>
    </submittedName>
</protein>
<dbReference type="EMBL" id="BKCJ011387595">
    <property type="protein sequence ID" value="GFD28663.1"/>
    <property type="molecule type" value="Genomic_DNA"/>
</dbReference>
<keyword evidence="1" id="KW-0863">Zinc-finger</keyword>
<feature type="domain" description="CCHC-type" evidence="2">
    <location>
        <begin position="29"/>
        <end position="44"/>
    </location>
</feature>
<sequence>VGHQTRDCRVTVNPNSQGAAVGNPHGIVCYECGRPGHFWKDCPKLRNQNRGNQTRNKTGNKTGELGSFDVIIDMDWLAKYHALIVCDEKVIRIPYGDEVLIIRGDNCDSKSKLNTISCTKTQKYIQKGCQ</sequence>
<gene>
    <name evidence="3" type="ORF">Tci_900632</name>
</gene>
<dbReference type="InterPro" id="IPR036875">
    <property type="entry name" value="Znf_CCHC_sf"/>
</dbReference>
<reference evidence="3" key="1">
    <citation type="journal article" date="2019" name="Sci. Rep.">
        <title>Draft genome of Tanacetum cinerariifolium, the natural source of mosquito coil.</title>
        <authorList>
            <person name="Yamashiro T."/>
            <person name="Shiraishi A."/>
            <person name="Satake H."/>
            <person name="Nakayama K."/>
        </authorList>
    </citation>
    <scope>NUCLEOTIDE SEQUENCE</scope>
</reference>
<keyword evidence="1" id="KW-0862">Zinc</keyword>
<dbReference type="GO" id="GO:0003676">
    <property type="term" value="F:nucleic acid binding"/>
    <property type="evidence" value="ECO:0007669"/>
    <property type="project" value="InterPro"/>
</dbReference>
<dbReference type="SMART" id="SM00343">
    <property type="entry name" value="ZnF_C2HC"/>
    <property type="match status" value="1"/>
</dbReference>
<dbReference type="Gene3D" id="4.10.60.10">
    <property type="entry name" value="Zinc finger, CCHC-type"/>
    <property type="match status" value="1"/>
</dbReference>
<dbReference type="Pfam" id="PF00098">
    <property type="entry name" value="zf-CCHC"/>
    <property type="match status" value="1"/>
</dbReference>
<dbReference type="SUPFAM" id="SSF57756">
    <property type="entry name" value="Retrovirus zinc finger-like domains"/>
    <property type="match status" value="1"/>
</dbReference>
<dbReference type="AlphaFoldDB" id="A0A699V3M2"/>
<keyword evidence="3" id="KW-0548">Nucleotidyltransferase</keyword>
<evidence type="ECO:0000313" key="3">
    <source>
        <dbReference type="EMBL" id="GFD28663.1"/>
    </source>
</evidence>
<dbReference type="PROSITE" id="PS50158">
    <property type="entry name" value="ZF_CCHC"/>
    <property type="match status" value="1"/>
</dbReference>
<dbReference type="InterPro" id="IPR001878">
    <property type="entry name" value="Znf_CCHC"/>
</dbReference>
<keyword evidence="3" id="KW-0695">RNA-directed DNA polymerase</keyword>
<evidence type="ECO:0000256" key="1">
    <source>
        <dbReference type="PROSITE-ProRule" id="PRU00047"/>
    </source>
</evidence>
<comment type="caution">
    <text evidence="3">The sequence shown here is derived from an EMBL/GenBank/DDBJ whole genome shotgun (WGS) entry which is preliminary data.</text>
</comment>
<dbReference type="GO" id="GO:0008270">
    <property type="term" value="F:zinc ion binding"/>
    <property type="evidence" value="ECO:0007669"/>
    <property type="project" value="UniProtKB-KW"/>
</dbReference>